<feature type="compositionally biased region" description="Basic and acidic residues" evidence="1">
    <location>
        <begin position="1038"/>
        <end position="1064"/>
    </location>
</feature>
<feature type="region of interest" description="Disordered" evidence="1">
    <location>
        <begin position="509"/>
        <end position="528"/>
    </location>
</feature>
<evidence type="ECO:0000256" key="1">
    <source>
        <dbReference type="SAM" id="MobiDB-lite"/>
    </source>
</evidence>
<feature type="compositionally biased region" description="Basic residues" evidence="1">
    <location>
        <begin position="106"/>
        <end position="117"/>
    </location>
</feature>
<feature type="region of interest" description="Disordered" evidence="1">
    <location>
        <begin position="1470"/>
        <end position="1493"/>
    </location>
</feature>
<feature type="compositionally biased region" description="Basic and acidic residues" evidence="1">
    <location>
        <begin position="233"/>
        <end position="259"/>
    </location>
</feature>
<dbReference type="Proteomes" id="UP001283361">
    <property type="component" value="Unassembled WGS sequence"/>
</dbReference>
<feature type="region of interest" description="Disordered" evidence="1">
    <location>
        <begin position="733"/>
        <end position="875"/>
    </location>
</feature>
<reference evidence="2" key="1">
    <citation type="journal article" date="2023" name="G3 (Bethesda)">
        <title>A reference genome for the long-term kleptoplast-retaining sea slug Elysia crispata morphotype clarki.</title>
        <authorList>
            <person name="Eastman K.E."/>
            <person name="Pendleton A.L."/>
            <person name="Shaikh M.A."/>
            <person name="Suttiyut T."/>
            <person name="Ogas R."/>
            <person name="Tomko P."/>
            <person name="Gavelis G."/>
            <person name="Widhalm J.R."/>
            <person name="Wisecaver J.H."/>
        </authorList>
    </citation>
    <scope>NUCLEOTIDE SEQUENCE</scope>
    <source>
        <strain evidence="2">ECLA1</strain>
    </source>
</reference>
<accession>A0AAE1AVU1</accession>
<feature type="region of interest" description="Disordered" evidence="1">
    <location>
        <begin position="206"/>
        <end position="259"/>
    </location>
</feature>
<feature type="region of interest" description="Disordered" evidence="1">
    <location>
        <begin position="1016"/>
        <end position="1076"/>
    </location>
</feature>
<feature type="compositionally biased region" description="Polar residues" evidence="1">
    <location>
        <begin position="534"/>
        <end position="557"/>
    </location>
</feature>
<feature type="compositionally biased region" description="Basic and acidic residues" evidence="1">
    <location>
        <begin position="1171"/>
        <end position="1184"/>
    </location>
</feature>
<feature type="region of interest" description="Disordered" evidence="1">
    <location>
        <begin position="1134"/>
        <end position="1194"/>
    </location>
</feature>
<dbReference type="EMBL" id="JAWDGP010001171">
    <property type="protein sequence ID" value="KAK3793827.1"/>
    <property type="molecule type" value="Genomic_DNA"/>
</dbReference>
<feature type="region of interest" description="Disordered" evidence="1">
    <location>
        <begin position="534"/>
        <end position="559"/>
    </location>
</feature>
<feature type="compositionally biased region" description="Basic and acidic residues" evidence="1">
    <location>
        <begin position="733"/>
        <end position="808"/>
    </location>
</feature>
<feature type="compositionally biased region" description="Basic and acidic residues" evidence="1">
    <location>
        <begin position="820"/>
        <end position="833"/>
    </location>
</feature>
<comment type="caution">
    <text evidence="2">The sequence shown here is derived from an EMBL/GenBank/DDBJ whole genome shotgun (WGS) entry which is preliminary data.</text>
</comment>
<feature type="region of interest" description="Disordered" evidence="1">
    <location>
        <begin position="1233"/>
        <end position="1257"/>
    </location>
</feature>
<name>A0AAE1AVU1_9GAST</name>
<feature type="region of interest" description="Disordered" evidence="1">
    <location>
        <begin position="1278"/>
        <end position="1299"/>
    </location>
</feature>
<feature type="compositionally biased region" description="Basic and acidic residues" evidence="1">
    <location>
        <begin position="846"/>
        <end position="855"/>
    </location>
</feature>
<feature type="compositionally biased region" description="Polar residues" evidence="1">
    <location>
        <begin position="208"/>
        <end position="221"/>
    </location>
</feature>
<feature type="region of interest" description="Disordered" evidence="1">
    <location>
        <begin position="100"/>
        <end position="180"/>
    </location>
</feature>
<feature type="compositionally biased region" description="Polar residues" evidence="1">
    <location>
        <begin position="1028"/>
        <end position="1037"/>
    </location>
</feature>
<feature type="compositionally biased region" description="Basic and acidic residues" evidence="1">
    <location>
        <begin position="1476"/>
        <end position="1493"/>
    </location>
</feature>
<feature type="compositionally biased region" description="Basic and acidic residues" evidence="1">
    <location>
        <begin position="138"/>
        <end position="154"/>
    </location>
</feature>
<evidence type="ECO:0000313" key="2">
    <source>
        <dbReference type="EMBL" id="KAK3793827.1"/>
    </source>
</evidence>
<organism evidence="2 3">
    <name type="scientific">Elysia crispata</name>
    <name type="common">lettuce slug</name>
    <dbReference type="NCBI Taxonomy" id="231223"/>
    <lineage>
        <taxon>Eukaryota</taxon>
        <taxon>Metazoa</taxon>
        <taxon>Spiralia</taxon>
        <taxon>Lophotrochozoa</taxon>
        <taxon>Mollusca</taxon>
        <taxon>Gastropoda</taxon>
        <taxon>Heterobranchia</taxon>
        <taxon>Euthyneura</taxon>
        <taxon>Panpulmonata</taxon>
        <taxon>Sacoglossa</taxon>
        <taxon>Placobranchoidea</taxon>
        <taxon>Plakobranchidae</taxon>
        <taxon>Elysia</taxon>
    </lineage>
</organism>
<feature type="compositionally biased region" description="Basic residues" evidence="1">
    <location>
        <begin position="222"/>
        <end position="232"/>
    </location>
</feature>
<feature type="compositionally biased region" description="Polar residues" evidence="1">
    <location>
        <begin position="509"/>
        <end position="520"/>
    </location>
</feature>
<gene>
    <name evidence="2" type="ORF">RRG08_018332</name>
</gene>
<feature type="compositionally biased region" description="Low complexity" evidence="1">
    <location>
        <begin position="1158"/>
        <end position="1170"/>
    </location>
</feature>
<sequence length="1493" mass="165915">MALHARELARCATAALARQLQVCARPSQVCQSMRTLSVTALRGISYSSSLTSGVRPPSTRLTGQGKNLRGAQVGSQTDIERLRIKLPAAITTSSHLGVLAKNPPKGYRKSAKQPKKVKINDVGSDALGSKKTPLTEEFLEKHAESKTKRKEAARTKKPSAGKFPKSRQHQDKVNVEPSLLKPMSKLSRDINQWFSEVMEHLAKAENAAPTSGAQKLSTSPKKQQRVNKSQRKSRSEEPIQNNRDKLAEKNGRNIEDFSLSARKDHAKVFGDKVEQVFPKGDKHKSNMFRSLMTSNPERPLRREPISRTGERKLESQLAALNSELSRYNVEGNKGKQEAVNNAVVSRGHKGSLGDDKTNIMEIKPSLVENTEKNGAQLASAAGWFPYGKLPESLPEIHGNQGRNNSGGRAKLKLPLKSSAASAAAGSEILSGSRHELVSKAMSSGEIASNSSKANKQNSWEKGKGFILLNNKDKEKEALERQTWLKKTQSAKTSSGSENHSFVLVDSENVSGVSSPTSATKKNILLSDNPHQAAVQRTNVKQQTGKPSGTQNVLSTSADMEGDGFNILAEEKENTARQNSKVKAGSSDVTTRFPTVEAETNRWVNLVQQKLLEIQRAKMVLPESADVKKLQLRRGADEDQDVKKLQFRRGADEDQDVKKLQFRRGADEDQDVKKLQFRRGADEDQDVKKLQFRRGADEDQDVKKLQFRRGADEDQDVKKLQFRRGADDNQDVKKLQFRRGADEDQDVKKLQLRRGADDNQDVKKLQFRRGADDNQDVKKLQFRRGADDNQDVKKLTKQDIRGAERDQARGAKSGSNTNIETRPEIPIKRDEVPENTKPSPPTGPRNPDLEKAKDSISEPNPSENPDAEYERRIGQFINSSMGYEEVGDPSRNSKFFGPLTREQNDLLEWMRKTGNSGHLRSSANHPYLQSAGETKPVSINELKPEIKLASDKERAQKFPDRKSEPTLYVKPEEISTVKKSRPTSTTLTERLNVVQDVVNHDINGKPQRLTRNIRAVSETSSKEKRLLQNEPTSTSNQKPSRESKSDHTLLMFEKADNSLKKETKSNSKKAKFSQHLNNTEQSDNQILTSFQYEYLKMQQDKLTRSLQAKSPEETAKQPVKEETIIPAIYSASPAQGVAKEKRAGQPPAAPKKQKSSFATTESSTNETVSVSRKPDNIRREQRKSPIESSSSNDLGPFEAWVQSMEDWRTGAPVKPSAALGSTNKDEVWNIENLKSTKPNLDKGINAKQKTEPKSKKKKKYFRFEEKVLPGVATNISQDTCASSATKQRDTTGPLNEAASRSEKIPIKLNTVSQSDQLYNLIRESAQPRSGMPIASLIAPPGRKSKVLTQAGLGTVISNSTGLVDPSRLPKLGNLFNSFDGFIAMEAIPVPDAKTTASAQITAITKESDCPPVNGSLSSGDGLTESDLRASLAKEREAASIAARKKLIEEYEKNIVKYERGLEMYRSRLRRVKQSMADQKRMTPESDNPRRHTDL</sequence>
<feature type="compositionally biased region" description="Polar residues" evidence="1">
    <location>
        <begin position="1278"/>
        <end position="1292"/>
    </location>
</feature>
<proteinExistence type="predicted"/>
<feature type="compositionally biased region" description="Basic residues" evidence="1">
    <location>
        <begin position="155"/>
        <end position="167"/>
    </location>
</feature>
<evidence type="ECO:0000313" key="3">
    <source>
        <dbReference type="Proteomes" id="UP001283361"/>
    </source>
</evidence>
<protein>
    <submittedName>
        <fullName evidence="2">Uncharacterized protein</fullName>
    </submittedName>
</protein>
<keyword evidence="3" id="KW-1185">Reference proteome</keyword>